<accession>A0A8S0VWQ9</accession>
<dbReference type="EMBL" id="CACVBS010000048">
    <property type="protein sequence ID" value="CAA7265414.1"/>
    <property type="molecule type" value="Genomic_DNA"/>
</dbReference>
<organism evidence="1 2">
    <name type="scientific">Cyclocybe aegerita</name>
    <name type="common">Black poplar mushroom</name>
    <name type="synonym">Agrocybe aegerita</name>
    <dbReference type="NCBI Taxonomy" id="1973307"/>
    <lineage>
        <taxon>Eukaryota</taxon>
        <taxon>Fungi</taxon>
        <taxon>Dikarya</taxon>
        <taxon>Basidiomycota</taxon>
        <taxon>Agaricomycotina</taxon>
        <taxon>Agaricomycetes</taxon>
        <taxon>Agaricomycetidae</taxon>
        <taxon>Agaricales</taxon>
        <taxon>Agaricineae</taxon>
        <taxon>Bolbitiaceae</taxon>
        <taxon>Cyclocybe</taxon>
    </lineage>
</organism>
<comment type="caution">
    <text evidence="1">The sequence shown here is derived from an EMBL/GenBank/DDBJ whole genome shotgun (WGS) entry which is preliminary data.</text>
</comment>
<evidence type="ECO:0000313" key="2">
    <source>
        <dbReference type="Proteomes" id="UP000467700"/>
    </source>
</evidence>
<keyword evidence="2" id="KW-1185">Reference proteome</keyword>
<gene>
    <name evidence="1" type="ORF">AAE3_LOCUS7552</name>
</gene>
<name>A0A8S0VWQ9_CYCAE</name>
<reference evidence="1 2" key="1">
    <citation type="submission" date="2020-01" db="EMBL/GenBank/DDBJ databases">
        <authorList>
            <person name="Gupta K D."/>
        </authorList>
    </citation>
    <scope>NUCLEOTIDE SEQUENCE [LARGE SCALE GENOMIC DNA]</scope>
</reference>
<dbReference type="Proteomes" id="UP000467700">
    <property type="component" value="Unassembled WGS sequence"/>
</dbReference>
<evidence type="ECO:0000313" key="1">
    <source>
        <dbReference type="EMBL" id="CAA7265414.1"/>
    </source>
</evidence>
<protein>
    <submittedName>
        <fullName evidence="1">Uncharacterized protein</fullName>
    </submittedName>
</protein>
<dbReference type="AlphaFoldDB" id="A0A8S0VWQ9"/>
<sequence>MAGAELRQPQTTNMETDTYDEVLVSIAAVINRHMLSLTMLQDDLEIASQQPLPSMTAKQKLLAAVANLLPRYPKERIALTAYLMQREANLKQLVVPLLLEYRNESGFDLRVYLSRVGAITMLRSNRHACQPGIPTFATSSGADSLRFSVIVSPHIIKPPLPCPSPEEIGPHFRTMHDATPVRCAHSELELFANLYDNGIAQKVASLRYGEEEDLYIATSDRPCFACIHYFALVRRNLNKYRLLELRTRHDFKRAIFPWQIPQGELERKYDVKYLFKEELAARLSSRFKKAGPS</sequence>
<proteinExistence type="predicted"/>